<dbReference type="InterPro" id="IPR050155">
    <property type="entry name" value="HAD-like_hydrolase_sf"/>
</dbReference>
<dbReference type="GO" id="GO:0006281">
    <property type="term" value="P:DNA repair"/>
    <property type="evidence" value="ECO:0007669"/>
    <property type="project" value="TreeGrafter"/>
</dbReference>
<dbReference type="PANTHER" id="PTHR43434:SF16">
    <property type="entry name" value="BLL8046 PROTEIN"/>
    <property type="match status" value="1"/>
</dbReference>
<evidence type="ECO:0000313" key="1">
    <source>
        <dbReference type="EMBL" id="BAR62545.1"/>
    </source>
</evidence>
<dbReference type="InterPro" id="IPR006439">
    <property type="entry name" value="HAD-SF_hydro_IA"/>
</dbReference>
<accession>A0A0E3VXF0</accession>
<dbReference type="Proteomes" id="UP000063308">
    <property type="component" value="Chromosome"/>
</dbReference>
<dbReference type="PRINTS" id="PR00413">
    <property type="entry name" value="HADHALOGNASE"/>
</dbReference>
<protein>
    <submittedName>
        <fullName evidence="1">Putative phosphoglycolate phosphatase</fullName>
    </submittedName>
</protein>
<dbReference type="Gene3D" id="3.40.50.1000">
    <property type="entry name" value="HAD superfamily/HAD-like"/>
    <property type="match status" value="1"/>
</dbReference>
<dbReference type="RefSeq" id="WP_080668022.1">
    <property type="nucleotide sequence ID" value="NZ_AXAX01000002.1"/>
</dbReference>
<reference evidence="1 2" key="1">
    <citation type="submission" date="2014-11" db="EMBL/GenBank/DDBJ databases">
        <title>Symbiosis island explosion on the genome of extra-slow-growing strains of soybean bradyrhizobia with massive insertion sequences.</title>
        <authorList>
            <person name="Iida T."/>
            <person name="Minamisawa K."/>
        </authorList>
    </citation>
    <scope>NUCLEOTIDE SEQUENCE [LARGE SCALE GENOMIC DNA]</scope>
    <source>
        <strain evidence="1 2">NK6</strain>
    </source>
</reference>
<dbReference type="Gene3D" id="1.10.150.240">
    <property type="entry name" value="Putative phosphatase, domain 2"/>
    <property type="match status" value="1"/>
</dbReference>
<evidence type="ECO:0000313" key="2">
    <source>
        <dbReference type="Proteomes" id="UP000063308"/>
    </source>
</evidence>
<dbReference type="AlphaFoldDB" id="A0A0E3VXF0"/>
<dbReference type="InterPro" id="IPR036412">
    <property type="entry name" value="HAD-like_sf"/>
</dbReference>
<sequence length="245" mass="26082">MPQAAIFDLDGTLLDSVDLHALAWQEAMVEFGHDVTFEQARSQIGKGGDKLIPVFLSEAAQRDHGKTLDEWRGKRFKSAYLPLVRPFSAVPDLLRRARGAGLRIAIASSAKKDELEKYLTIAGIVDLVDVATSSEDVDESKPAPDIFEIVLEKLGIEGGAAVAIGDTPYDSIAAGKAGIPTIGVLCGGFTESSLRDAGCVDVYPGPATLYARFDDTPLADKTTAGSVAIPAAAARWRRGSVRKKL</sequence>
<dbReference type="SUPFAM" id="SSF56784">
    <property type="entry name" value="HAD-like"/>
    <property type="match status" value="1"/>
</dbReference>
<dbReference type="FunFam" id="1.10.150.240:FF:000064">
    <property type="entry name" value="Putative phosphoglycolate phosphatase"/>
    <property type="match status" value="1"/>
</dbReference>
<dbReference type="GO" id="GO:0005829">
    <property type="term" value="C:cytosol"/>
    <property type="evidence" value="ECO:0007669"/>
    <property type="project" value="TreeGrafter"/>
</dbReference>
<dbReference type="Pfam" id="PF13419">
    <property type="entry name" value="HAD_2"/>
    <property type="match status" value="1"/>
</dbReference>
<dbReference type="InterPro" id="IPR023214">
    <property type="entry name" value="HAD_sf"/>
</dbReference>
<gene>
    <name evidence="1" type="ORF">NK6_9406</name>
</gene>
<dbReference type="SFLD" id="SFLDG01129">
    <property type="entry name" value="C1.5:_HAD__Beta-PGM__Phosphata"/>
    <property type="match status" value="1"/>
</dbReference>
<dbReference type="SFLD" id="SFLDG01135">
    <property type="entry name" value="C1.5.6:_HAD__Beta-PGM__Phospha"/>
    <property type="match status" value="1"/>
</dbReference>
<dbReference type="PANTHER" id="PTHR43434">
    <property type="entry name" value="PHOSPHOGLYCOLATE PHOSPHATASE"/>
    <property type="match status" value="1"/>
</dbReference>
<dbReference type="InterPro" id="IPR041492">
    <property type="entry name" value="HAD_2"/>
</dbReference>
<dbReference type="NCBIfam" id="TIGR01549">
    <property type="entry name" value="HAD-SF-IA-v1"/>
    <property type="match status" value="1"/>
</dbReference>
<dbReference type="GO" id="GO:0008967">
    <property type="term" value="F:phosphoglycolate phosphatase activity"/>
    <property type="evidence" value="ECO:0007669"/>
    <property type="project" value="TreeGrafter"/>
</dbReference>
<proteinExistence type="predicted"/>
<dbReference type="EMBL" id="AP014685">
    <property type="protein sequence ID" value="BAR62545.1"/>
    <property type="molecule type" value="Genomic_DNA"/>
</dbReference>
<dbReference type="SFLD" id="SFLDS00003">
    <property type="entry name" value="Haloacid_Dehalogenase"/>
    <property type="match status" value="1"/>
</dbReference>
<name>A0A0E3VXF0_9BRAD</name>
<dbReference type="InterPro" id="IPR023198">
    <property type="entry name" value="PGP-like_dom2"/>
</dbReference>
<organism evidence="1 2">
    <name type="scientific">Bradyrhizobium diazoefficiens</name>
    <dbReference type="NCBI Taxonomy" id="1355477"/>
    <lineage>
        <taxon>Bacteria</taxon>
        <taxon>Pseudomonadati</taxon>
        <taxon>Pseudomonadota</taxon>
        <taxon>Alphaproteobacteria</taxon>
        <taxon>Hyphomicrobiales</taxon>
        <taxon>Nitrobacteraceae</taxon>
        <taxon>Bradyrhizobium</taxon>
    </lineage>
</organism>